<gene>
    <name evidence="3" type="ORF">ACFPYI_14325</name>
</gene>
<dbReference type="AlphaFoldDB" id="A0ABD5RQ39"/>
<proteinExistence type="predicted"/>
<evidence type="ECO:0000256" key="1">
    <source>
        <dbReference type="SAM" id="Coils"/>
    </source>
</evidence>
<name>A0ABD5RQ39_9EURY</name>
<keyword evidence="1" id="KW-0175">Coiled coil</keyword>
<feature type="coiled-coil region" evidence="1">
    <location>
        <begin position="8"/>
        <end position="70"/>
    </location>
</feature>
<dbReference type="InterPro" id="IPR042226">
    <property type="entry name" value="eFR1_2_sf"/>
</dbReference>
<dbReference type="Gene3D" id="3.30.420.60">
    <property type="entry name" value="eRF1 domain 2"/>
    <property type="match status" value="1"/>
</dbReference>
<feature type="domain" description="Actinobacteria/chloroflexi VLRF1 release factor" evidence="2">
    <location>
        <begin position="179"/>
        <end position="294"/>
    </location>
</feature>
<sequence length="297" mass="33386">MLDRLLGREELRERIATLEDEKRHLERQLEAEERRRQEAVTDRQAADERINRLEDRIAGLEGERGDESESDDVALDFRRREAIRGTRRERVLSRLESVETDAEGALSAMVDERVPEQVTDLLGDRAALVSRAAPCLVYADDAELVSVALAPPRAPEPFCEWGEAFAVDRSWFAPAPEERHALALVRSDTFALGVYEGTERVSFEGFESDVKEQHSKGGFSQGRFERIRDGQIADHLERCREALDDAPDPLYVTGQRTVLDEFADRAAATRAVDATGDDEESLDDAAAEFWTARLSAL</sequence>
<keyword evidence="3" id="KW-0378">Hydrolase</keyword>
<dbReference type="SUPFAM" id="SSF53137">
    <property type="entry name" value="Translational machinery components"/>
    <property type="match status" value="1"/>
</dbReference>
<dbReference type="RefSeq" id="WP_247415926.1">
    <property type="nucleotide sequence ID" value="NZ_JALLGW010000001.1"/>
</dbReference>
<dbReference type="EMBL" id="JBHSQH010000001">
    <property type="protein sequence ID" value="MFC5972512.1"/>
    <property type="molecule type" value="Genomic_DNA"/>
</dbReference>
<dbReference type="Proteomes" id="UP001596099">
    <property type="component" value="Unassembled WGS sequence"/>
</dbReference>
<evidence type="ECO:0000313" key="4">
    <source>
        <dbReference type="Proteomes" id="UP001596099"/>
    </source>
</evidence>
<protein>
    <submittedName>
        <fullName evidence="3">Vms1/Ankzf1 family peptidyl-tRNA hydrolase</fullName>
    </submittedName>
</protein>
<dbReference type="Pfam" id="PF18859">
    <property type="entry name" value="acVLRF1"/>
    <property type="match status" value="1"/>
</dbReference>
<dbReference type="InterPro" id="IPR040783">
    <property type="entry name" value="VLRF1"/>
</dbReference>
<reference evidence="3 4" key="1">
    <citation type="journal article" date="2019" name="Int. J. Syst. Evol. Microbiol.">
        <title>The Global Catalogue of Microorganisms (GCM) 10K type strain sequencing project: providing services to taxonomists for standard genome sequencing and annotation.</title>
        <authorList>
            <consortium name="The Broad Institute Genomics Platform"/>
            <consortium name="The Broad Institute Genome Sequencing Center for Infectious Disease"/>
            <person name="Wu L."/>
            <person name="Ma J."/>
        </authorList>
    </citation>
    <scope>NUCLEOTIDE SEQUENCE [LARGE SCALE GENOMIC DNA]</scope>
    <source>
        <strain evidence="3 4">CGMCC 1.12543</strain>
    </source>
</reference>
<evidence type="ECO:0000259" key="2">
    <source>
        <dbReference type="Pfam" id="PF18859"/>
    </source>
</evidence>
<dbReference type="GO" id="GO:0016787">
    <property type="term" value="F:hydrolase activity"/>
    <property type="evidence" value="ECO:0007669"/>
    <property type="project" value="UniProtKB-KW"/>
</dbReference>
<comment type="caution">
    <text evidence="3">The sequence shown here is derived from an EMBL/GenBank/DDBJ whole genome shotgun (WGS) entry which is preliminary data.</text>
</comment>
<accession>A0ABD5RQ39</accession>
<keyword evidence="4" id="KW-1185">Reference proteome</keyword>
<evidence type="ECO:0000313" key="3">
    <source>
        <dbReference type="EMBL" id="MFC5972512.1"/>
    </source>
</evidence>
<organism evidence="3 4">
    <name type="scientific">Halomarina salina</name>
    <dbReference type="NCBI Taxonomy" id="1872699"/>
    <lineage>
        <taxon>Archaea</taxon>
        <taxon>Methanobacteriati</taxon>
        <taxon>Methanobacteriota</taxon>
        <taxon>Stenosarchaea group</taxon>
        <taxon>Halobacteria</taxon>
        <taxon>Halobacteriales</taxon>
        <taxon>Natronomonadaceae</taxon>
        <taxon>Halomarina</taxon>
    </lineage>
</organism>